<proteinExistence type="predicted"/>
<reference evidence="2 3" key="1">
    <citation type="journal article" date="2014" name="Int. J. Syst. Evol. Microbiol.">
        <title>Brachybacterium ginsengisoli sp. nov., isolated from soil of a ginseng field.</title>
        <authorList>
            <person name="Hoang V.A."/>
            <person name="Kim Y.J."/>
            <person name="Nguyen N.L."/>
            <person name="Yang D.C."/>
        </authorList>
    </citation>
    <scope>NUCLEOTIDE SEQUENCE [LARGE SCALE GENOMIC DNA]</scope>
    <source>
        <strain evidence="2 3">DCY80</strain>
    </source>
</reference>
<dbReference type="AlphaFoldDB" id="A0A291GV74"/>
<dbReference type="KEGG" id="bgg:CFK41_04300"/>
<keyword evidence="1" id="KW-1133">Transmembrane helix</keyword>
<dbReference type="Proteomes" id="UP000217889">
    <property type="component" value="Chromosome"/>
</dbReference>
<keyword evidence="1" id="KW-0812">Transmembrane</keyword>
<keyword evidence="1" id="KW-0472">Membrane</keyword>
<evidence type="ECO:0000313" key="3">
    <source>
        <dbReference type="Proteomes" id="UP000217889"/>
    </source>
</evidence>
<accession>A0A291GV74</accession>
<sequence>MVSVVLLLGALVVTSLPTWQVRWIPPPDTDRSFVSLEPWFSPYLFGYGDPFPLLCMLCTAIALVLARAGSRAPALPPQSR</sequence>
<gene>
    <name evidence="2" type="ORF">CFK41_04300</name>
</gene>
<protein>
    <submittedName>
        <fullName evidence="2">Uncharacterized protein</fullName>
    </submittedName>
</protein>
<keyword evidence="3" id="KW-1185">Reference proteome</keyword>
<evidence type="ECO:0000256" key="1">
    <source>
        <dbReference type="SAM" id="Phobius"/>
    </source>
</evidence>
<feature type="transmembrane region" description="Helical" evidence="1">
    <location>
        <begin position="44"/>
        <end position="66"/>
    </location>
</feature>
<dbReference type="EMBL" id="CP023564">
    <property type="protein sequence ID" value="ATG54078.1"/>
    <property type="molecule type" value="Genomic_DNA"/>
</dbReference>
<name>A0A291GV74_9MICO</name>
<evidence type="ECO:0000313" key="2">
    <source>
        <dbReference type="EMBL" id="ATG54078.1"/>
    </source>
</evidence>
<organism evidence="2 3">
    <name type="scientific">Brachybacterium ginsengisoli</name>
    <dbReference type="NCBI Taxonomy" id="1331682"/>
    <lineage>
        <taxon>Bacteria</taxon>
        <taxon>Bacillati</taxon>
        <taxon>Actinomycetota</taxon>
        <taxon>Actinomycetes</taxon>
        <taxon>Micrococcales</taxon>
        <taxon>Dermabacteraceae</taxon>
        <taxon>Brachybacterium</taxon>
    </lineage>
</organism>